<sequence length="149" mass="16434">MQNERKARRGRVVVGVDGEKGSTAVLQRAAEEARRRDATLVAVMVWSPFGGEYVERMFPCPELSASQEALARDTLDAQCERASLPNDVPVEQRVAKGVPGPVLTSLARGAEDLLVVGRKRRQVLRWLRHTVDKYCLQNAASRVLVVTAP</sequence>
<feature type="domain" description="UspA" evidence="1">
    <location>
        <begin position="10"/>
        <end position="146"/>
    </location>
</feature>
<dbReference type="RefSeq" id="WP_067380232.1">
    <property type="nucleotide sequence ID" value="NZ_BDQI01000057.1"/>
</dbReference>
<comment type="caution">
    <text evidence="2">The sequence shown here is derived from an EMBL/GenBank/DDBJ whole genome shotgun (WGS) entry which is preliminary data.</text>
</comment>
<keyword evidence="3" id="KW-1185">Reference proteome</keyword>
<reference evidence="3" key="1">
    <citation type="submission" date="2017-05" db="EMBL/GenBank/DDBJ databases">
        <title>Streptomyces olivochromogenes NBRC 3561 whole genome shotgun sequence.</title>
        <authorList>
            <person name="Dohra H."/>
            <person name="Kodani S."/>
        </authorList>
    </citation>
    <scope>NUCLEOTIDE SEQUENCE [LARGE SCALE GENOMIC DNA]</scope>
    <source>
        <strain evidence="3">NBRC 3561</strain>
    </source>
</reference>
<gene>
    <name evidence="2" type="ORF">SO3561_10133</name>
</gene>
<evidence type="ECO:0000313" key="3">
    <source>
        <dbReference type="Proteomes" id="UP000217446"/>
    </source>
</evidence>
<dbReference type="Pfam" id="PF00582">
    <property type="entry name" value="Usp"/>
    <property type="match status" value="1"/>
</dbReference>
<dbReference type="Proteomes" id="UP000217446">
    <property type="component" value="Unassembled WGS sequence"/>
</dbReference>
<evidence type="ECO:0000313" key="2">
    <source>
        <dbReference type="EMBL" id="GAX58560.1"/>
    </source>
</evidence>
<dbReference type="InterPro" id="IPR006016">
    <property type="entry name" value="UspA"/>
</dbReference>
<dbReference type="STRING" id="1963.AQJ27_39925"/>
<protein>
    <submittedName>
        <fullName evidence="2">Universal stress protein</fullName>
    </submittedName>
</protein>
<organism evidence="2 3">
    <name type="scientific">Streptomyces olivochromogenes</name>
    <dbReference type="NCBI Taxonomy" id="1963"/>
    <lineage>
        <taxon>Bacteria</taxon>
        <taxon>Bacillati</taxon>
        <taxon>Actinomycetota</taxon>
        <taxon>Actinomycetes</taxon>
        <taxon>Kitasatosporales</taxon>
        <taxon>Streptomycetaceae</taxon>
        <taxon>Streptomyces</taxon>
    </lineage>
</organism>
<dbReference type="CDD" id="cd00293">
    <property type="entry name" value="USP-like"/>
    <property type="match status" value="1"/>
</dbReference>
<dbReference type="InterPro" id="IPR014729">
    <property type="entry name" value="Rossmann-like_a/b/a_fold"/>
</dbReference>
<dbReference type="SUPFAM" id="SSF52402">
    <property type="entry name" value="Adenine nucleotide alpha hydrolases-like"/>
    <property type="match status" value="1"/>
</dbReference>
<proteinExistence type="predicted"/>
<evidence type="ECO:0000259" key="1">
    <source>
        <dbReference type="Pfam" id="PF00582"/>
    </source>
</evidence>
<dbReference type="EMBL" id="BDQI01000057">
    <property type="protein sequence ID" value="GAX58560.1"/>
    <property type="molecule type" value="Genomic_DNA"/>
</dbReference>
<accession>A0A286PG81</accession>
<dbReference type="Gene3D" id="3.40.50.620">
    <property type="entry name" value="HUPs"/>
    <property type="match status" value="1"/>
</dbReference>
<dbReference type="AlphaFoldDB" id="A0A286PG81"/>
<name>A0A286PG81_STROL</name>